<dbReference type="Proteomes" id="UP000015527">
    <property type="component" value="Unassembled WGS sequence"/>
</dbReference>
<organism evidence="1 2">
    <name type="scientific">Novosphingobium lindaniclasticum LE124</name>
    <dbReference type="NCBI Taxonomy" id="1096930"/>
    <lineage>
        <taxon>Bacteria</taxon>
        <taxon>Pseudomonadati</taxon>
        <taxon>Pseudomonadota</taxon>
        <taxon>Alphaproteobacteria</taxon>
        <taxon>Sphingomonadales</taxon>
        <taxon>Sphingomonadaceae</taxon>
        <taxon>Novosphingobium</taxon>
    </lineage>
</organism>
<evidence type="ECO:0000313" key="1">
    <source>
        <dbReference type="EMBL" id="EQB09874.1"/>
    </source>
</evidence>
<proteinExistence type="predicted"/>
<comment type="caution">
    <text evidence="1">The sequence shown here is derived from an EMBL/GenBank/DDBJ whole genome shotgun (WGS) entry which is preliminary data.</text>
</comment>
<dbReference type="EMBL" id="ATHL01000126">
    <property type="protein sequence ID" value="EQB09874.1"/>
    <property type="molecule type" value="Genomic_DNA"/>
</dbReference>
<accession>T0IJQ3</accession>
<reference evidence="1 2" key="1">
    <citation type="journal article" date="2013" name="Genome Announc.">
        <title>Genome Sequence of Novosphingobium lindaniclasticum LE124T, Isolated from a Hexachlorocyclohexane Dumpsite.</title>
        <authorList>
            <person name="Saxena A."/>
            <person name="Nayyar N."/>
            <person name="Sangwan N."/>
            <person name="Kumari R."/>
            <person name="Khurana J.P."/>
            <person name="Lal R."/>
        </authorList>
    </citation>
    <scope>NUCLEOTIDE SEQUENCE [LARGE SCALE GENOMIC DNA]</scope>
    <source>
        <strain evidence="1 2">LE124</strain>
    </source>
</reference>
<name>T0IJQ3_9SPHN</name>
<sequence>MERLPIFCSVLSNDVFPCDEIHIVPASTEDQRQPVDP</sequence>
<gene>
    <name evidence="1" type="ORF">L284_18490</name>
</gene>
<dbReference type="PATRIC" id="fig|1096930.3.peg.3655"/>
<keyword evidence="2" id="KW-1185">Reference proteome</keyword>
<dbReference type="AlphaFoldDB" id="T0IJQ3"/>
<protein>
    <submittedName>
        <fullName evidence="1">Uncharacterized protein</fullName>
    </submittedName>
</protein>
<evidence type="ECO:0000313" key="2">
    <source>
        <dbReference type="Proteomes" id="UP000015527"/>
    </source>
</evidence>